<dbReference type="Gene3D" id="1.10.10.10">
    <property type="entry name" value="Winged helix-like DNA-binding domain superfamily/Winged helix DNA-binding domain"/>
    <property type="match status" value="1"/>
</dbReference>
<protein>
    <submittedName>
        <fullName evidence="8">Ferric uptake regulator, Fur family</fullName>
    </submittedName>
</protein>
<keyword evidence="2" id="KW-0678">Repressor</keyword>
<organism evidence="8 9">
    <name type="scientific">Candidatus Sulfotelmatobacter kueseliae</name>
    <dbReference type="NCBI Taxonomy" id="2042962"/>
    <lineage>
        <taxon>Bacteria</taxon>
        <taxon>Pseudomonadati</taxon>
        <taxon>Acidobacteriota</taxon>
        <taxon>Terriglobia</taxon>
        <taxon>Terriglobales</taxon>
        <taxon>Candidatus Korobacteraceae</taxon>
        <taxon>Candidatus Sulfotelmatobacter</taxon>
    </lineage>
</organism>
<evidence type="ECO:0000313" key="9">
    <source>
        <dbReference type="Proteomes" id="UP000238701"/>
    </source>
</evidence>
<keyword evidence="3 7" id="KW-0862">Zinc</keyword>
<dbReference type="AlphaFoldDB" id="A0A2U3JXB2"/>
<feature type="binding site" evidence="7">
    <location>
        <position position="94"/>
    </location>
    <ligand>
        <name>Zn(2+)</name>
        <dbReference type="ChEBI" id="CHEBI:29105"/>
    </ligand>
</feature>
<sequence>MHSLTDFRALCHRHRLAATHQRQVIYEAATSMIGHPSPEAIYDKVRKKVPSISLATVYKNIRTFLDSGLLQEVSLHHGSLRVESNHAPHHHLVCVRCRSIMDFDEAGLGRLQLRKLPRGFQVKRIAVDILGICRSCSSKGTRGGTRKA</sequence>
<evidence type="ECO:0000313" key="8">
    <source>
        <dbReference type="EMBL" id="SPF31978.1"/>
    </source>
</evidence>
<dbReference type="GO" id="GO:0045892">
    <property type="term" value="P:negative regulation of DNA-templated transcription"/>
    <property type="evidence" value="ECO:0007669"/>
    <property type="project" value="TreeGrafter"/>
</dbReference>
<dbReference type="InterPro" id="IPR002481">
    <property type="entry name" value="FUR"/>
</dbReference>
<keyword evidence="4" id="KW-0805">Transcription regulation</keyword>
<evidence type="ECO:0000256" key="3">
    <source>
        <dbReference type="ARBA" id="ARBA00022833"/>
    </source>
</evidence>
<dbReference type="GO" id="GO:1900376">
    <property type="term" value="P:regulation of secondary metabolite biosynthetic process"/>
    <property type="evidence" value="ECO:0007669"/>
    <property type="project" value="TreeGrafter"/>
</dbReference>
<evidence type="ECO:0000256" key="7">
    <source>
        <dbReference type="PIRSR" id="PIRSR602481-1"/>
    </source>
</evidence>
<dbReference type="InterPro" id="IPR036390">
    <property type="entry name" value="WH_DNA-bd_sf"/>
</dbReference>
<evidence type="ECO:0000256" key="2">
    <source>
        <dbReference type="ARBA" id="ARBA00022491"/>
    </source>
</evidence>
<dbReference type="PANTHER" id="PTHR33202:SF7">
    <property type="entry name" value="FERRIC UPTAKE REGULATION PROTEIN"/>
    <property type="match status" value="1"/>
</dbReference>
<reference evidence="9" key="1">
    <citation type="submission" date="2018-02" db="EMBL/GenBank/DDBJ databases">
        <authorList>
            <person name="Hausmann B."/>
        </authorList>
    </citation>
    <scope>NUCLEOTIDE SEQUENCE [LARGE SCALE GENOMIC DNA]</scope>
    <source>
        <strain evidence="9">Peat soil MAG SbA1</strain>
    </source>
</reference>
<evidence type="ECO:0000256" key="1">
    <source>
        <dbReference type="ARBA" id="ARBA00007957"/>
    </source>
</evidence>
<dbReference type="Proteomes" id="UP000238701">
    <property type="component" value="Unassembled WGS sequence"/>
</dbReference>
<feature type="binding site" evidence="7">
    <location>
        <position position="97"/>
    </location>
    <ligand>
        <name>Zn(2+)</name>
        <dbReference type="ChEBI" id="CHEBI:29105"/>
    </ligand>
</feature>
<dbReference type="GO" id="GO:0000976">
    <property type="term" value="F:transcription cis-regulatory region binding"/>
    <property type="evidence" value="ECO:0007669"/>
    <property type="project" value="TreeGrafter"/>
</dbReference>
<keyword evidence="6" id="KW-0804">Transcription</keyword>
<comment type="cofactor">
    <cofactor evidence="7">
        <name>Zn(2+)</name>
        <dbReference type="ChEBI" id="CHEBI:29105"/>
    </cofactor>
    <text evidence="7">Binds 1 zinc ion per subunit.</text>
</comment>
<comment type="similarity">
    <text evidence="1">Belongs to the Fur family.</text>
</comment>
<dbReference type="InterPro" id="IPR043135">
    <property type="entry name" value="Fur_C"/>
</dbReference>
<evidence type="ECO:0000256" key="6">
    <source>
        <dbReference type="ARBA" id="ARBA00023163"/>
    </source>
</evidence>
<dbReference type="Pfam" id="PF01475">
    <property type="entry name" value="FUR"/>
    <property type="match status" value="1"/>
</dbReference>
<feature type="binding site" evidence="7">
    <location>
        <position position="136"/>
    </location>
    <ligand>
        <name>Zn(2+)</name>
        <dbReference type="ChEBI" id="CHEBI:29105"/>
    </ligand>
</feature>
<gene>
    <name evidence="8" type="ORF">SBA1_1010008</name>
</gene>
<feature type="binding site" evidence="7">
    <location>
        <position position="133"/>
    </location>
    <ligand>
        <name>Zn(2+)</name>
        <dbReference type="ChEBI" id="CHEBI:29105"/>
    </ligand>
</feature>
<name>A0A2U3JXB2_9BACT</name>
<dbReference type="CDD" id="cd07153">
    <property type="entry name" value="Fur_like"/>
    <property type="match status" value="1"/>
</dbReference>
<dbReference type="InterPro" id="IPR036388">
    <property type="entry name" value="WH-like_DNA-bd_sf"/>
</dbReference>
<keyword evidence="5" id="KW-0238">DNA-binding</keyword>
<proteinExistence type="inferred from homology"/>
<dbReference type="SUPFAM" id="SSF46785">
    <property type="entry name" value="Winged helix' DNA-binding domain"/>
    <property type="match status" value="1"/>
</dbReference>
<dbReference type="OrthoDB" id="8659436at2"/>
<accession>A0A2U3JXB2</accession>
<evidence type="ECO:0000256" key="4">
    <source>
        <dbReference type="ARBA" id="ARBA00023015"/>
    </source>
</evidence>
<dbReference type="PANTHER" id="PTHR33202">
    <property type="entry name" value="ZINC UPTAKE REGULATION PROTEIN"/>
    <property type="match status" value="1"/>
</dbReference>
<dbReference type="GO" id="GO:0008270">
    <property type="term" value="F:zinc ion binding"/>
    <property type="evidence" value="ECO:0007669"/>
    <property type="project" value="TreeGrafter"/>
</dbReference>
<dbReference type="GO" id="GO:0003700">
    <property type="term" value="F:DNA-binding transcription factor activity"/>
    <property type="evidence" value="ECO:0007669"/>
    <property type="project" value="InterPro"/>
</dbReference>
<evidence type="ECO:0000256" key="5">
    <source>
        <dbReference type="ARBA" id="ARBA00023125"/>
    </source>
</evidence>
<keyword evidence="7" id="KW-0479">Metal-binding</keyword>
<dbReference type="Gene3D" id="3.30.1490.190">
    <property type="match status" value="1"/>
</dbReference>
<dbReference type="EMBL" id="OMOD01000004">
    <property type="protein sequence ID" value="SPF31978.1"/>
    <property type="molecule type" value="Genomic_DNA"/>
</dbReference>